<dbReference type="InterPro" id="IPR029055">
    <property type="entry name" value="Ntn_hydrolases_N"/>
</dbReference>
<protein>
    <submittedName>
        <fullName evidence="1">Gamma-glutamyltransferase</fullName>
    </submittedName>
</protein>
<dbReference type="GO" id="GO:0016740">
    <property type="term" value="F:transferase activity"/>
    <property type="evidence" value="ECO:0007669"/>
    <property type="project" value="UniProtKB-KW"/>
</dbReference>
<name>A0A1D8GHY3_9FIRM</name>
<proteinExistence type="predicted"/>
<keyword evidence="1" id="KW-0808">Transferase</keyword>
<keyword evidence="2" id="KW-1185">Reference proteome</keyword>
<dbReference type="InterPro" id="IPR052896">
    <property type="entry name" value="GGT-like_enzyme"/>
</dbReference>
<dbReference type="Proteomes" id="UP000095743">
    <property type="component" value="Chromosome"/>
</dbReference>
<sequence length="540" mass="59428">MEVERLHYDSLVYRYASRRNVVYAKKGMVATGQPMAAQAGLEILRAGGNAIDAAIATAACLTVVEHTSNGIGGDNFALVWTREKLYGLNCSGKSPKSISIEKLKERGITEIPKYGWIPVTVPGTPAGWAALSKRFGKLPLTAVLAPAIRYATEGYVLTPNVGKLWDRDYKNYKVSLKGKEFDSWFTTFAPNGRAPKPGETWKSPDHAKTLEVIAETQGEAFYRGALADKIDQFSRAYHGYLRKEDLEAFEPEWVEPISINYRGYDVWEIPPNGHGLVALLALKILSGYEFKDRDNIDTLHKQIEAMKLAFADGQKYIADPRMMSVKVEQLLSESYAAQRRALIGEEALMPTPGDPTASGTVYLATADEDGNMVSMIQSNYMGFGSGLVVPETGIALHNRGHNFVLDINHDNALAPGKKPYHTIIPGFLTKNNKAIGPFGVMGGFMQPQGHVQVIMNTIDFHMNPQDALDAYRWQWVGGKRVDIEPDFPNPLALQLAAKGHEVVPQIDTISMGRGQIIWRTEDGTLCGGTEPRTDGAIAAW</sequence>
<evidence type="ECO:0000313" key="1">
    <source>
        <dbReference type="EMBL" id="AOT70525.1"/>
    </source>
</evidence>
<dbReference type="PRINTS" id="PR01210">
    <property type="entry name" value="GGTRANSPTASE"/>
</dbReference>
<dbReference type="KEGG" id="gfe:Gferi_13640"/>
<dbReference type="EMBL" id="CP017269">
    <property type="protein sequence ID" value="AOT70525.1"/>
    <property type="molecule type" value="Genomic_DNA"/>
</dbReference>
<dbReference type="AlphaFoldDB" id="A0A1D8GHY3"/>
<accession>A0A1D8GHY3</accession>
<gene>
    <name evidence="1" type="ORF">Gferi_13640</name>
</gene>
<dbReference type="PANTHER" id="PTHR43881">
    <property type="entry name" value="GAMMA-GLUTAMYLTRANSPEPTIDASE (AFU_ORTHOLOGUE AFUA_4G13580)"/>
    <property type="match status" value="1"/>
</dbReference>
<dbReference type="Gene3D" id="3.60.20.40">
    <property type="match status" value="1"/>
</dbReference>
<evidence type="ECO:0000313" key="2">
    <source>
        <dbReference type="Proteomes" id="UP000095743"/>
    </source>
</evidence>
<dbReference type="OrthoDB" id="9781342at2"/>
<dbReference type="STRING" id="1424294.Gferi_13640"/>
<dbReference type="Gene3D" id="1.10.246.230">
    <property type="match status" value="1"/>
</dbReference>
<dbReference type="SUPFAM" id="SSF56235">
    <property type="entry name" value="N-terminal nucleophile aminohydrolases (Ntn hydrolases)"/>
    <property type="match status" value="1"/>
</dbReference>
<reference evidence="1 2" key="1">
    <citation type="submission" date="2016-09" db="EMBL/GenBank/DDBJ databases">
        <title>Genomic analysis reveals versatility of anaerobic energy metabolism of Geosporobacter ferrireducens IRF9 of phylum Firmicutes.</title>
        <authorList>
            <person name="Kim S.-J."/>
        </authorList>
    </citation>
    <scope>NUCLEOTIDE SEQUENCE [LARGE SCALE GENOMIC DNA]</scope>
    <source>
        <strain evidence="1 2">IRF9</strain>
    </source>
</reference>
<dbReference type="InterPro" id="IPR043137">
    <property type="entry name" value="GGT_ssub_C"/>
</dbReference>
<dbReference type="Pfam" id="PF01019">
    <property type="entry name" value="G_glu_transpept"/>
    <property type="match status" value="1"/>
</dbReference>
<dbReference type="PANTHER" id="PTHR43881:SF1">
    <property type="entry name" value="GAMMA-GLUTAMYLTRANSPEPTIDASE (AFU_ORTHOLOGUE AFUA_4G13580)"/>
    <property type="match status" value="1"/>
</dbReference>
<organism evidence="1 2">
    <name type="scientific">Geosporobacter ferrireducens</name>
    <dbReference type="NCBI Taxonomy" id="1424294"/>
    <lineage>
        <taxon>Bacteria</taxon>
        <taxon>Bacillati</taxon>
        <taxon>Bacillota</taxon>
        <taxon>Clostridia</taxon>
        <taxon>Peptostreptococcales</taxon>
        <taxon>Thermotaleaceae</taxon>
        <taxon>Geosporobacter</taxon>
    </lineage>
</organism>